<proteinExistence type="predicted"/>
<dbReference type="Gene3D" id="3.90.1200.10">
    <property type="match status" value="1"/>
</dbReference>
<dbReference type="SUPFAM" id="SSF56112">
    <property type="entry name" value="Protein kinase-like (PK-like)"/>
    <property type="match status" value="1"/>
</dbReference>
<evidence type="ECO:0000313" key="3">
    <source>
        <dbReference type="EMBL" id="GAA0953615.1"/>
    </source>
</evidence>
<evidence type="ECO:0000313" key="4">
    <source>
        <dbReference type="Proteomes" id="UP001501578"/>
    </source>
</evidence>
<dbReference type="Pfam" id="PF01636">
    <property type="entry name" value="APH"/>
    <property type="match status" value="1"/>
</dbReference>
<feature type="domain" description="Aminoglycoside phosphotransferase" evidence="2">
    <location>
        <begin position="4"/>
        <end position="160"/>
    </location>
</feature>
<gene>
    <name evidence="3" type="ORF">GCM10009560_76640</name>
</gene>
<comment type="caution">
    <text evidence="3">The sequence shown here is derived from an EMBL/GenBank/DDBJ whole genome shotgun (WGS) entry which is preliminary data.</text>
</comment>
<evidence type="ECO:0000256" key="1">
    <source>
        <dbReference type="SAM" id="MobiDB-lite"/>
    </source>
</evidence>
<keyword evidence="4" id="KW-1185">Reference proteome</keyword>
<dbReference type="InterPro" id="IPR002575">
    <property type="entry name" value="Aminoglycoside_PTrfase"/>
</dbReference>
<organism evidence="3 4">
    <name type="scientific">Nonomuraea longicatena</name>
    <dbReference type="NCBI Taxonomy" id="83682"/>
    <lineage>
        <taxon>Bacteria</taxon>
        <taxon>Bacillati</taxon>
        <taxon>Actinomycetota</taxon>
        <taxon>Actinomycetes</taxon>
        <taxon>Streptosporangiales</taxon>
        <taxon>Streptosporangiaceae</taxon>
        <taxon>Nonomuraea</taxon>
    </lineage>
</organism>
<protein>
    <recommendedName>
        <fullName evidence="2">Aminoglycoside phosphotransferase domain-containing protein</fullName>
    </recommendedName>
</protein>
<name>A0ABP4BS18_9ACTN</name>
<accession>A0ABP4BS18</accession>
<reference evidence="4" key="1">
    <citation type="journal article" date="2019" name="Int. J. Syst. Evol. Microbiol.">
        <title>The Global Catalogue of Microorganisms (GCM) 10K type strain sequencing project: providing services to taxonomists for standard genome sequencing and annotation.</title>
        <authorList>
            <consortium name="The Broad Institute Genomics Platform"/>
            <consortium name="The Broad Institute Genome Sequencing Center for Infectious Disease"/>
            <person name="Wu L."/>
            <person name="Ma J."/>
        </authorList>
    </citation>
    <scope>NUCLEOTIDE SEQUENCE [LARGE SCALE GENOMIC DNA]</scope>
    <source>
        <strain evidence="4">JCM 11136</strain>
    </source>
</reference>
<sequence length="217" mass="24244">MPQPIGVNGWHATVWEYIPQPVGATPSPEDLRALVRDLHALPKPPRTPPEADLLGTPRADLDSHDPEASPVSPRQRAWLLGECDRVERSLLELTADLAQGLIHGDAHVGNLFGAPGGWRLGDWDSVGFGPLVQDAVPAMMGHHRFGRPRDRWLRFCRGYGLDPEIETTAAARLLRSARELRSLAAYIRAADHPAVHAELRRRLRSLMSYERHVWRPV</sequence>
<evidence type="ECO:0000259" key="2">
    <source>
        <dbReference type="Pfam" id="PF01636"/>
    </source>
</evidence>
<dbReference type="InterPro" id="IPR011009">
    <property type="entry name" value="Kinase-like_dom_sf"/>
</dbReference>
<dbReference type="EMBL" id="BAAAHQ010000059">
    <property type="protein sequence ID" value="GAA0953615.1"/>
    <property type="molecule type" value="Genomic_DNA"/>
</dbReference>
<feature type="region of interest" description="Disordered" evidence="1">
    <location>
        <begin position="39"/>
        <end position="73"/>
    </location>
</feature>
<dbReference type="Proteomes" id="UP001501578">
    <property type="component" value="Unassembled WGS sequence"/>
</dbReference>